<dbReference type="InterPro" id="IPR036259">
    <property type="entry name" value="MFS_trans_sf"/>
</dbReference>
<feature type="domain" description="Major facilitator superfamily (MFS) profile" evidence="4">
    <location>
        <begin position="238"/>
        <end position="444"/>
    </location>
</feature>
<proteinExistence type="inferred from homology"/>
<dbReference type="Pfam" id="PF07690">
    <property type="entry name" value="MFS_1"/>
    <property type="match status" value="1"/>
</dbReference>
<dbReference type="PROSITE" id="PS50850">
    <property type="entry name" value="MFS"/>
    <property type="match status" value="1"/>
</dbReference>
<dbReference type="PANTHER" id="PTHR11360">
    <property type="entry name" value="MONOCARBOXYLATE TRANSPORTER"/>
    <property type="match status" value="1"/>
</dbReference>
<dbReference type="STRING" id="685588.A0A067T0X6"/>
<organism evidence="5 6">
    <name type="scientific">Galerina marginata (strain CBS 339.88)</name>
    <dbReference type="NCBI Taxonomy" id="685588"/>
    <lineage>
        <taxon>Eukaryota</taxon>
        <taxon>Fungi</taxon>
        <taxon>Dikarya</taxon>
        <taxon>Basidiomycota</taxon>
        <taxon>Agaricomycotina</taxon>
        <taxon>Agaricomycetes</taxon>
        <taxon>Agaricomycetidae</taxon>
        <taxon>Agaricales</taxon>
        <taxon>Agaricineae</taxon>
        <taxon>Strophariaceae</taxon>
        <taxon>Galerina</taxon>
    </lineage>
</organism>
<feature type="transmembrane region" description="Helical" evidence="3">
    <location>
        <begin position="101"/>
        <end position="120"/>
    </location>
</feature>
<evidence type="ECO:0000256" key="2">
    <source>
        <dbReference type="ARBA" id="ARBA00006727"/>
    </source>
</evidence>
<dbReference type="InterPro" id="IPR020846">
    <property type="entry name" value="MFS_dom"/>
</dbReference>
<comment type="subcellular location">
    <subcellularLocation>
        <location evidence="1">Membrane</location>
        <topology evidence="1">Multi-pass membrane protein</topology>
    </subcellularLocation>
</comment>
<dbReference type="AlphaFoldDB" id="A0A067T0X6"/>
<dbReference type="GO" id="GO:0016020">
    <property type="term" value="C:membrane"/>
    <property type="evidence" value="ECO:0007669"/>
    <property type="project" value="UniProtKB-SubCell"/>
</dbReference>
<keyword evidence="3" id="KW-0812">Transmembrane</keyword>
<dbReference type="GO" id="GO:0022857">
    <property type="term" value="F:transmembrane transporter activity"/>
    <property type="evidence" value="ECO:0007669"/>
    <property type="project" value="InterPro"/>
</dbReference>
<dbReference type="PANTHER" id="PTHR11360:SF234">
    <property type="entry name" value="MFS-TYPE TRANSPORTER DBAD-RELATED"/>
    <property type="match status" value="1"/>
</dbReference>
<feature type="transmembrane region" description="Helical" evidence="3">
    <location>
        <begin position="161"/>
        <end position="185"/>
    </location>
</feature>
<dbReference type="EMBL" id="KL142378">
    <property type="protein sequence ID" value="KDR76845.1"/>
    <property type="molecule type" value="Genomic_DNA"/>
</dbReference>
<dbReference type="SUPFAM" id="SSF103473">
    <property type="entry name" value="MFS general substrate transporter"/>
    <property type="match status" value="1"/>
</dbReference>
<dbReference type="Gene3D" id="1.20.1250.20">
    <property type="entry name" value="MFS general substrate transporter like domains"/>
    <property type="match status" value="2"/>
</dbReference>
<dbReference type="Proteomes" id="UP000027222">
    <property type="component" value="Unassembled WGS sequence"/>
</dbReference>
<feature type="transmembrane region" description="Helical" evidence="3">
    <location>
        <begin position="275"/>
        <end position="292"/>
    </location>
</feature>
<dbReference type="HOGENOM" id="CLU_001265_1_1_1"/>
<feature type="transmembrane region" description="Helical" evidence="3">
    <location>
        <begin position="126"/>
        <end position="149"/>
    </location>
</feature>
<feature type="transmembrane region" description="Helical" evidence="3">
    <location>
        <begin position="71"/>
        <end position="89"/>
    </location>
</feature>
<dbReference type="OrthoDB" id="6499973at2759"/>
<feature type="transmembrane region" description="Helical" evidence="3">
    <location>
        <begin position="237"/>
        <end position="255"/>
    </location>
</feature>
<evidence type="ECO:0000313" key="6">
    <source>
        <dbReference type="Proteomes" id="UP000027222"/>
    </source>
</evidence>
<feature type="transmembrane region" description="Helical" evidence="3">
    <location>
        <begin position="197"/>
        <end position="217"/>
    </location>
</feature>
<evidence type="ECO:0000256" key="1">
    <source>
        <dbReference type="ARBA" id="ARBA00004141"/>
    </source>
</evidence>
<name>A0A067T0X6_GALM3</name>
<feature type="transmembrane region" description="Helical" evidence="3">
    <location>
        <begin position="360"/>
        <end position="377"/>
    </location>
</feature>
<feature type="transmembrane region" description="Helical" evidence="3">
    <location>
        <begin position="397"/>
        <end position="422"/>
    </location>
</feature>
<evidence type="ECO:0000259" key="4">
    <source>
        <dbReference type="PROSITE" id="PS50850"/>
    </source>
</evidence>
<dbReference type="InterPro" id="IPR011701">
    <property type="entry name" value="MFS"/>
</dbReference>
<sequence>MAGVAETKTEEKRAPAVVKQTPTFPEGGFQAWGTVLGAFLVQVCQFGYTSSFGVYQDFYVREYITNSTPSAISWIGSFNAFLMISGGVISGRLYDKGHFYSLLWGGSLLTVFSLFMLSLARPDHYYQVFLTQGLGLGLGGGICYVPSVAIVSHYFQRRRTLAMTIVASGASLGAVIHPIMLNHILGKRLGFGNSVRASAGLVGGLLLIACSLMRTRLPPKESHVNSRKVLSSLVHDAPYIAATFGLLVFSIGFYFPQFYLQLDATSHHLNSTFSFYSLVLLNVSSALGRLVPGALANTFGVANMIVIATFSGSAAIFGMAGVSSIAGVVLVGIIYGFFAGSFVGLTAPLFATLTPDLSELGIRMGVAFFFSGIGTLIGEVCNRTPISGALLTDKFVWWRPAVFSGIMAFLGSISFMIMVILLRSRASKAKVTPDPVVKESGSPS</sequence>
<protein>
    <recommendedName>
        <fullName evidence="4">Major facilitator superfamily (MFS) profile domain-containing protein</fullName>
    </recommendedName>
</protein>
<dbReference type="InterPro" id="IPR050327">
    <property type="entry name" value="Proton-linked_MCT"/>
</dbReference>
<keyword evidence="3" id="KW-0472">Membrane</keyword>
<evidence type="ECO:0000313" key="5">
    <source>
        <dbReference type="EMBL" id="KDR76845.1"/>
    </source>
</evidence>
<gene>
    <name evidence="5" type="ORF">GALMADRAFT_139714</name>
</gene>
<feature type="transmembrane region" description="Helical" evidence="3">
    <location>
        <begin position="299"/>
        <end position="319"/>
    </location>
</feature>
<comment type="similarity">
    <text evidence="2">Belongs to the major facilitator superfamily. Monocarboxylate porter (TC 2.A.1.13) family.</text>
</comment>
<reference evidence="6" key="1">
    <citation type="journal article" date="2014" name="Proc. Natl. Acad. Sci. U.S.A.">
        <title>Extensive sampling of basidiomycete genomes demonstrates inadequacy of the white-rot/brown-rot paradigm for wood decay fungi.</title>
        <authorList>
            <person name="Riley R."/>
            <person name="Salamov A.A."/>
            <person name="Brown D.W."/>
            <person name="Nagy L.G."/>
            <person name="Floudas D."/>
            <person name="Held B.W."/>
            <person name="Levasseur A."/>
            <person name="Lombard V."/>
            <person name="Morin E."/>
            <person name="Otillar R."/>
            <person name="Lindquist E.A."/>
            <person name="Sun H."/>
            <person name="LaButti K.M."/>
            <person name="Schmutz J."/>
            <person name="Jabbour D."/>
            <person name="Luo H."/>
            <person name="Baker S.E."/>
            <person name="Pisabarro A.G."/>
            <person name="Walton J.D."/>
            <person name="Blanchette R.A."/>
            <person name="Henrissat B."/>
            <person name="Martin F."/>
            <person name="Cullen D."/>
            <person name="Hibbett D.S."/>
            <person name="Grigoriev I.V."/>
        </authorList>
    </citation>
    <scope>NUCLEOTIDE SEQUENCE [LARGE SCALE GENOMIC DNA]</scope>
    <source>
        <strain evidence="6">CBS 339.88</strain>
    </source>
</reference>
<accession>A0A067T0X6</accession>
<keyword evidence="6" id="KW-1185">Reference proteome</keyword>
<keyword evidence="3" id="KW-1133">Transmembrane helix</keyword>
<feature type="transmembrane region" description="Helical" evidence="3">
    <location>
        <begin position="325"/>
        <end position="353"/>
    </location>
</feature>
<evidence type="ECO:0000256" key="3">
    <source>
        <dbReference type="SAM" id="Phobius"/>
    </source>
</evidence>